<keyword evidence="3" id="KW-1185">Reference proteome</keyword>
<dbReference type="Proteomes" id="UP000546970">
    <property type="component" value="Unassembled WGS sequence"/>
</dbReference>
<dbReference type="Pfam" id="PF00535">
    <property type="entry name" value="Glycos_transf_2"/>
    <property type="match status" value="1"/>
</dbReference>
<dbReference type="CDD" id="cd00761">
    <property type="entry name" value="Glyco_tranf_GTA_type"/>
    <property type="match status" value="1"/>
</dbReference>
<dbReference type="GO" id="GO:0016740">
    <property type="term" value="F:transferase activity"/>
    <property type="evidence" value="ECO:0007669"/>
    <property type="project" value="UniProtKB-KW"/>
</dbReference>
<feature type="domain" description="Glycosyltransferase 2-like" evidence="1">
    <location>
        <begin position="12"/>
        <end position="139"/>
    </location>
</feature>
<evidence type="ECO:0000313" key="3">
    <source>
        <dbReference type="Proteomes" id="UP000546970"/>
    </source>
</evidence>
<dbReference type="AlphaFoldDB" id="A0A7X9UB16"/>
<dbReference type="InterPro" id="IPR029044">
    <property type="entry name" value="Nucleotide-diphossugar_trans"/>
</dbReference>
<evidence type="ECO:0000259" key="1">
    <source>
        <dbReference type="Pfam" id="PF00535"/>
    </source>
</evidence>
<proteinExistence type="predicted"/>
<dbReference type="Gene3D" id="3.90.550.10">
    <property type="entry name" value="Spore Coat Polysaccharide Biosynthesis Protein SpsA, Chain A"/>
    <property type="match status" value="1"/>
</dbReference>
<accession>A0A7X9UB16</accession>
<gene>
    <name evidence="2" type="ORF">HF320_02655</name>
</gene>
<evidence type="ECO:0000313" key="2">
    <source>
        <dbReference type="EMBL" id="NMF55236.1"/>
    </source>
</evidence>
<dbReference type="RefSeq" id="WP_169276906.1">
    <property type="nucleotide sequence ID" value="NZ_JABBCP010000001.1"/>
</dbReference>
<comment type="caution">
    <text evidence="2">The sequence shown here is derived from an EMBL/GenBank/DDBJ whole genome shotgun (WGS) entry which is preliminary data.</text>
</comment>
<protein>
    <submittedName>
        <fullName evidence="2">Glycosyltransferase family 2 protein</fullName>
    </submittedName>
</protein>
<dbReference type="PANTHER" id="PTHR43685:SF11">
    <property type="entry name" value="GLYCOSYLTRANSFERASE TAGX-RELATED"/>
    <property type="match status" value="1"/>
</dbReference>
<dbReference type="SUPFAM" id="SSF53448">
    <property type="entry name" value="Nucleotide-diphospho-sugar transferases"/>
    <property type="match status" value="1"/>
</dbReference>
<dbReference type="InterPro" id="IPR001173">
    <property type="entry name" value="Glyco_trans_2-like"/>
</dbReference>
<dbReference type="InterPro" id="IPR050834">
    <property type="entry name" value="Glycosyltransf_2"/>
</dbReference>
<keyword evidence="2" id="KW-0808">Transferase</keyword>
<name>A0A7X9UB16_9ACTN</name>
<sequence length="352" mass="39583">MAHRESKRPLVSVVMVLHNDADTAVRAIESVLNQSFEDFELVVADCASSDRTPSICERFHDRDIRVEYIHLDTDNLAVGNHTALCAARGSYVMMLRPGDWLGGGLLYDVMPFMRANDLQLAIPTQSFDVYSGRNHERSSSVTTFNTMTWKTAADFHHAVGELLMLGVLDDPFGMIIDADVMRSFVLSHMSEKPLDVVIACLERVERAGVFAGPSYHVTRQVPAALSFDPDRYPSCEREHTELLDLFRSWGFDLDAEEMEPVYRRYLFDVISCIDNACIGHSSVSSVERTQRVQDMLDDEATQRAVQRMSHAAREFGCMYKPMAKKNAAACCMGSRLREVARISHIPLGPIVR</sequence>
<reference evidence="2 3" key="1">
    <citation type="submission" date="2020-04" db="EMBL/GenBank/DDBJ databases">
        <title>Collinsella sp. KGMB02528 nov., an anaerobic actinobacterium isolated from human feces.</title>
        <authorList>
            <person name="Han K.-I."/>
            <person name="Eom M.K."/>
            <person name="Kim J.-S."/>
            <person name="Lee K.C."/>
            <person name="Suh M.K."/>
            <person name="Park S.-H."/>
            <person name="Lee J.H."/>
            <person name="Kang S.W."/>
            <person name="Park J.-E."/>
            <person name="Oh B.S."/>
            <person name="Yu S.Y."/>
            <person name="Choi S.-H."/>
            <person name="Lee D.H."/>
            <person name="Yoon H."/>
            <person name="Kim B.-Y."/>
            <person name="Lee J.H."/>
            <person name="Lee J.-S."/>
        </authorList>
    </citation>
    <scope>NUCLEOTIDE SEQUENCE [LARGE SCALE GENOMIC DNA]</scope>
    <source>
        <strain evidence="2 3">KGMB02528</strain>
    </source>
</reference>
<organism evidence="2 3">
    <name type="scientific">Collinsella acetigenes</name>
    <dbReference type="NCBI Taxonomy" id="2713419"/>
    <lineage>
        <taxon>Bacteria</taxon>
        <taxon>Bacillati</taxon>
        <taxon>Actinomycetota</taxon>
        <taxon>Coriobacteriia</taxon>
        <taxon>Coriobacteriales</taxon>
        <taxon>Coriobacteriaceae</taxon>
        <taxon>Collinsella</taxon>
    </lineage>
</organism>
<dbReference type="EMBL" id="JABBCP010000001">
    <property type="protein sequence ID" value="NMF55236.1"/>
    <property type="molecule type" value="Genomic_DNA"/>
</dbReference>
<dbReference type="PANTHER" id="PTHR43685">
    <property type="entry name" value="GLYCOSYLTRANSFERASE"/>
    <property type="match status" value="1"/>
</dbReference>